<accession>X1SS27</accession>
<sequence>MIKHVEYDRKANAIYIYFSDKAVAHTKKLDDMRYIDYDSEDAIVGVELLRVNDAVITDNLPNRAEIERALANKGIRAYA</sequence>
<comment type="caution">
    <text evidence="1">The sequence shown here is derived from an EMBL/GenBank/DDBJ whole genome shotgun (WGS) entry which is preliminary data.</text>
</comment>
<evidence type="ECO:0000313" key="1">
    <source>
        <dbReference type="EMBL" id="GAI70614.1"/>
    </source>
</evidence>
<proteinExistence type="predicted"/>
<dbReference type="AlphaFoldDB" id="X1SS27"/>
<dbReference type="Pfam" id="PF10049">
    <property type="entry name" value="DUF2283"/>
    <property type="match status" value="1"/>
</dbReference>
<dbReference type="InterPro" id="IPR019270">
    <property type="entry name" value="DUF2283"/>
</dbReference>
<name>X1SS27_9ZZZZ</name>
<protein>
    <recommendedName>
        <fullName evidence="2">DUF2283 domain-containing protein</fullName>
    </recommendedName>
</protein>
<organism evidence="1">
    <name type="scientific">marine sediment metagenome</name>
    <dbReference type="NCBI Taxonomy" id="412755"/>
    <lineage>
        <taxon>unclassified sequences</taxon>
        <taxon>metagenomes</taxon>
        <taxon>ecological metagenomes</taxon>
    </lineage>
</organism>
<reference evidence="1" key="1">
    <citation type="journal article" date="2014" name="Front. Microbiol.">
        <title>High frequency of phylogenetically diverse reductive dehalogenase-homologous genes in deep subseafloor sedimentary metagenomes.</title>
        <authorList>
            <person name="Kawai M."/>
            <person name="Futagami T."/>
            <person name="Toyoda A."/>
            <person name="Takaki Y."/>
            <person name="Nishi S."/>
            <person name="Hori S."/>
            <person name="Arai W."/>
            <person name="Tsubouchi T."/>
            <person name="Morono Y."/>
            <person name="Uchiyama I."/>
            <person name="Ito T."/>
            <person name="Fujiyama A."/>
            <person name="Inagaki F."/>
            <person name="Takami H."/>
        </authorList>
    </citation>
    <scope>NUCLEOTIDE SEQUENCE</scope>
    <source>
        <strain evidence="1">Expedition CK06-06</strain>
    </source>
</reference>
<gene>
    <name evidence="1" type="ORF">S12H4_06632</name>
</gene>
<evidence type="ECO:0008006" key="2">
    <source>
        <dbReference type="Google" id="ProtNLM"/>
    </source>
</evidence>
<dbReference type="EMBL" id="BARW01002354">
    <property type="protein sequence ID" value="GAI70614.1"/>
    <property type="molecule type" value="Genomic_DNA"/>
</dbReference>